<dbReference type="AlphaFoldDB" id="A0AAD7D3I6"/>
<accession>A0AAD7D3I6</accession>
<reference evidence="1" key="1">
    <citation type="submission" date="2023-03" db="EMBL/GenBank/DDBJ databases">
        <title>Massive genome expansion in bonnet fungi (Mycena s.s.) driven by repeated elements and novel gene families across ecological guilds.</title>
        <authorList>
            <consortium name="Lawrence Berkeley National Laboratory"/>
            <person name="Harder C.B."/>
            <person name="Miyauchi S."/>
            <person name="Viragh M."/>
            <person name="Kuo A."/>
            <person name="Thoen E."/>
            <person name="Andreopoulos B."/>
            <person name="Lu D."/>
            <person name="Skrede I."/>
            <person name="Drula E."/>
            <person name="Henrissat B."/>
            <person name="Morin E."/>
            <person name="Kohler A."/>
            <person name="Barry K."/>
            <person name="LaButti K."/>
            <person name="Morin E."/>
            <person name="Salamov A."/>
            <person name="Lipzen A."/>
            <person name="Mereny Z."/>
            <person name="Hegedus B."/>
            <person name="Baldrian P."/>
            <person name="Stursova M."/>
            <person name="Weitz H."/>
            <person name="Taylor A."/>
            <person name="Grigoriev I.V."/>
            <person name="Nagy L.G."/>
            <person name="Martin F."/>
            <person name="Kauserud H."/>
        </authorList>
    </citation>
    <scope>NUCLEOTIDE SEQUENCE</scope>
    <source>
        <strain evidence="1">CBHHK067</strain>
    </source>
</reference>
<dbReference type="InterPro" id="IPR009057">
    <property type="entry name" value="Homeodomain-like_sf"/>
</dbReference>
<name>A0AAD7D3I6_MYCRO</name>
<evidence type="ECO:0000313" key="1">
    <source>
        <dbReference type="EMBL" id="KAJ7676417.1"/>
    </source>
</evidence>
<evidence type="ECO:0000313" key="2">
    <source>
        <dbReference type="Proteomes" id="UP001221757"/>
    </source>
</evidence>
<dbReference type="Proteomes" id="UP001221757">
    <property type="component" value="Unassembled WGS sequence"/>
</dbReference>
<comment type="caution">
    <text evidence="1">The sequence shown here is derived from an EMBL/GenBank/DDBJ whole genome shotgun (WGS) entry which is preliminary data.</text>
</comment>
<keyword evidence="2" id="KW-1185">Reference proteome</keyword>
<sequence length="130" mass="15115">MPQGNRRHIAPEQKRLITTMANYMSPREIATATHISKRTVYRTIATWRSTGKHAKVPLELGRPRILTPFDISFLEGLVLRTPDIYLVELQTHLYMSTGLYVAQTTIRDALRRRGYTRKRVRVFFSNSARL</sequence>
<organism evidence="1 2">
    <name type="scientific">Mycena rosella</name>
    <name type="common">Pink bonnet</name>
    <name type="synonym">Agaricus rosellus</name>
    <dbReference type="NCBI Taxonomy" id="1033263"/>
    <lineage>
        <taxon>Eukaryota</taxon>
        <taxon>Fungi</taxon>
        <taxon>Dikarya</taxon>
        <taxon>Basidiomycota</taxon>
        <taxon>Agaricomycotina</taxon>
        <taxon>Agaricomycetes</taxon>
        <taxon>Agaricomycetidae</taxon>
        <taxon>Agaricales</taxon>
        <taxon>Marasmiineae</taxon>
        <taxon>Mycenaceae</taxon>
        <taxon>Mycena</taxon>
    </lineage>
</organism>
<dbReference type="EMBL" id="JARKIE010000142">
    <property type="protein sequence ID" value="KAJ7676417.1"/>
    <property type="molecule type" value="Genomic_DNA"/>
</dbReference>
<proteinExistence type="predicted"/>
<gene>
    <name evidence="1" type="ORF">B0H17DRAFT_945381</name>
</gene>
<protein>
    <submittedName>
        <fullName evidence="1">Uncharacterized protein</fullName>
    </submittedName>
</protein>
<dbReference type="Pfam" id="PF13384">
    <property type="entry name" value="HTH_23"/>
    <property type="match status" value="1"/>
</dbReference>
<dbReference type="SUPFAM" id="SSF46689">
    <property type="entry name" value="Homeodomain-like"/>
    <property type="match status" value="1"/>
</dbReference>